<dbReference type="AlphaFoldDB" id="A0A8K0PIP5"/>
<dbReference type="Gene3D" id="3.80.10.10">
    <property type="entry name" value="Ribonuclease Inhibitor"/>
    <property type="match status" value="1"/>
</dbReference>
<evidence type="ECO:0000313" key="2">
    <source>
        <dbReference type="Proteomes" id="UP000809789"/>
    </source>
</evidence>
<evidence type="ECO:0000313" key="1">
    <source>
        <dbReference type="EMBL" id="KAG8628723.1"/>
    </source>
</evidence>
<name>A0A8K0PIP5_9PEZI</name>
<evidence type="ECO:0008006" key="3">
    <source>
        <dbReference type="Google" id="ProtNLM"/>
    </source>
</evidence>
<gene>
    <name evidence="1" type="ORF">KVT40_002588</name>
</gene>
<protein>
    <recommendedName>
        <fullName evidence="3">F-box domain-containing protein</fullName>
    </recommendedName>
</protein>
<comment type="caution">
    <text evidence="1">The sequence shown here is derived from an EMBL/GenBank/DDBJ whole genome shotgun (WGS) entry which is preliminary data.</text>
</comment>
<sequence>MVQLPVEVRHMVAGHLSRPLDLKKLCLTNKDWYDPAVKVLYNEMYLLIGGDKDRNLVYTFNPQNHALGHIRGLDIKVIEGAPTALVEMTMQLILEYLPENILKGFFWCNATAFSVDLIRKLYSKQSCVEDVQVVPTIGLAKPYDVEEIAPVYDRLVNNDRRLDLVIDSEASFQLSQYLLQMSSSVQTLRIVLQDEHQDYDFLGPGTHASPRDLPSILVRRLFSIRLRDQIAASVANLQRLELCFVDLVNATAEWNCLVGAHRLKALSLIKCGGTGAFFKKICSRSSVDVEELTLTDHGLKSDRLLEIIEASIVRCDKLKSLALSLMGTDRCIYVDDICQVGSNLELLSVHIFGSDDDSNTEWCWDDEEFAAIIDACPKLKQLSCAFPGVDLLDDPSPSWVTRAVSWRGKLY</sequence>
<proteinExistence type="predicted"/>
<reference evidence="1" key="1">
    <citation type="submission" date="2021-07" db="EMBL/GenBank/DDBJ databases">
        <title>Elsinoe batatas strain:CRI-CJ2 Genome sequencing and assembly.</title>
        <authorList>
            <person name="Huang L."/>
        </authorList>
    </citation>
    <scope>NUCLEOTIDE SEQUENCE</scope>
    <source>
        <strain evidence="1">CRI-CJ2</strain>
    </source>
</reference>
<organism evidence="1 2">
    <name type="scientific">Elsinoe batatas</name>
    <dbReference type="NCBI Taxonomy" id="2601811"/>
    <lineage>
        <taxon>Eukaryota</taxon>
        <taxon>Fungi</taxon>
        <taxon>Dikarya</taxon>
        <taxon>Ascomycota</taxon>
        <taxon>Pezizomycotina</taxon>
        <taxon>Dothideomycetes</taxon>
        <taxon>Dothideomycetidae</taxon>
        <taxon>Myriangiales</taxon>
        <taxon>Elsinoaceae</taxon>
        <taxon>Elsinoe</taxon>
    </lineage>
</organism>
<dbReference type="InterPro" id="IPR032675">
    <property type="entry name" value="LRR_dom_sf"/>
</dbReference>
<keyword evidence="2" id="KW-1185">Reference proteome</keyword>
<dbReference type="OrthoDB" id="5284003at2759"/>
<dbReference type="SUPFAM" id="SSF52047">
    <property type="entry name" value="RNI-like"/>
    <property type="match status" value="1"/>
</dbReference>
<dbReference type="EMBL" id="JAESVG020000003">
    <property type="protein sequence ID" value="KAG8628723.1"/>
    <property type="molecule type" value="Genomic_DNA"/>
</dbReference>
<dbReference type="Proteomes" id="UP000809789">
    <property type="component" value="Unassembled WGS sequence"/>
</dbReference>
<accession>A0A8K0PIP5</accession>